<dbReference type="AlphaFoldDB" id="A0A7R9B4Y5"/>
<proteinExistence type="predicted"/>
<keyword evidence="3 5" id="KW-1133">Transmembrane helix</keyword>
<dbReference type="PROSITE" id="PS50850">
    <property type="entry name" value="MFS"/>
    <property type="match status" value="1"/>
</dbReference>
<organism evidence="7">
    <name type="scientific">Timema shepardi</name>
    <name type="common">Walking stick</name>
    <dbReference type="NCBI Taxonomy" id="629360"/>
    <lineage>
        <taxon>Eukaryota</taxon>
        <taxon>Metazoa</taxon>
        <taxon>Ecdysozoa</taxon>
        <taxon>Arthropoda</taxon>
        <taxon>Hexapoda</taxon>
        <taxon>Insecta</taxon>
        <taxon>Pterygota</taxon>
        <taxon>Neoptera</taxon>
        <taxon>Polyneoptera</taxon>
        <taxon>Phasmatodea</taxon>
        <taxon>Timematodea</taxon>
        <taxon>Timematoidea</taxon>
        <taxon>Timematidae</taxon>
        <taxon>Timema</taxon>
    </lineage>
</organism>
<dbReference type="GO" id="GO:0022857">
    <property type="term" value="F:transmembrane transporter activity"/>
    <property type="evidence" value="ECO:0007669"/>
    <property type="project" value="InterPro"/>
</dbReference>
<dbReference type="PANTHER" id="PTHR24064">
    <property type="entry name" value="SOLUTE CARRIER FAMILY 22 MEMBER"/>
    <property type="match status" value="1"/>
</dbReference>
<protein>
    <recommendedName>
        <fullName evidence="6">Major facilitator superfamily (MFS) profile domain-containing protein</fullName>
    </recommendedName>
</protein>
<evidence type="ECO:0000256" key="2">
    <source>
        <dbReference type="ARBA" id="ARBA00022692"/>
    </source>
</evidence>
<dbReference type="SUPFAM" id="SSF103473">
    <property type="entry name" value="MFS general substrate transporter"/>
    <property type="match status" value="1"/>
</dbReference>
<reference evidence="7" key="1">
    <citation type="submission" date="2020-11" db="EMBL/GenBank/DDBJ databases">
        <authorList>
            <person name="Tran Van P."/>
        </authorList>
    </citation>
    <scope>NUCLEOTIDE SEQUENCE</scope>
</reference>
<dbReference type="InterPro" id="IPR005828">
    <property type="entry name" value="MFS_sugar_transport-like"/>
</dbReference>
<dbReference type="Pfam" id="PF00083">
    <property type="entry name" value="Sugar_tr"/>
    <property type="match status" value="1"/>
</dbReference>
<feature type="domain" description="Major facilitator superfamily (MFS) profile" evidence="6">
    <location>
        <begin position="1"/>
        <end position="443"/>
    </location>
</feature>
<feature type="transmembrane region" description="Helical" evidence="5">
    <location>
        <begin position="419"/>
        <end position="438"/>
    </location>
</feature>
<feature type="transmembrane region" description="Helical" evidence="5">
    <location>
        <begin position="374"/>
        <end position="399"/>
    </location>
</feature>
<gene>
    <name evidence="7" type="ORF">TSIB3V08_LOCUS9598</name>
</gene>
<sequence>MMGISWFESRHLTVASSLVYSRLITKTICEIPASNDQRYDEHLRLKLKVPSVDELDETRIGRRPVFFLSTLIIVVGRCMSIFTSWSYPLFLATVVFGTSTASAVFTPPAIVGMEISSSKKRAHIAMTQCVGLTLGACLAPLIAWVTRDWVTYLLLTTLPCAIFFLTPKMFIESPRWLSAKGRNKESAKVICYIGRVNGKPLQEHLVEDNLNMFTEKREKTYGVASLASSWRLARNTALIIICWVQSVRDKLRSHRSISSLTVFTLMLNVVNMSGNPFLNYVWQSASELPGYVVGRWISDRFGRRWPPVISFAIATAGFLLMAATTRDPSLQWVTFLTLAVTKMCITVPYYVVFLQAMETYPTSVRQTGTSLGSLASSGIGMLGPYIVYLLANALVVLSSTAEDGEIEVRISGSTVDTRYPYIILGLLTTLAAISATFLPETLNQKLPENLTDAQNFGKDQKFWSLTPVPSSASIAKQSYALVPKDGDTGRHDVELNTTSALANYATEAGLGQIQIDLFVVFGQTVRFSRDRLYSYFEKGVVK</sequence>
<evidence type="ECO:0000256" key="3">
    <source>
        <dbReference type="ARBA" id="ARBA00022989"/>
    </source>
</evidence>
<accession>A0A7R9B4Y5</accession>
<name>A0A7R9B4Y5_TIMSH</name>
<feature type="transmembrane region" description="Helical" evidence="5">
    <location>
        <begin position="89"/>
        <end position="111"/>
    </location>
</feature>
<keyword evidence="4 5" id="KW-0472">Membrane</keyword>
<comment type="subcellular location">
    <subcellularLocation>
        <location evidence="1">Membrane</location>
        <topology evidence="1">Multi-pass membrane protein</topology>
    </subcellularLocation>
</comment>
<evidence type="ECO:0000313" key="7">
    <source>
        <dbReference type="EMBL" id="CAD7265565.1"/>
    </source>
</evidence>
<dbReference type="Gene3D" id="1.20.1250.20">
    <property type="entry name" value="MFS general substrate transporter like domains"/>
    <property type="match status" value="1"/>
</dbReference>
<dbReference type="EMBL" id="OC005680">
    <property type="protein sequence ID" value="CAD7265565.1"/>
    <property type="molecule type" value="Genomic_DNA"/>
</dbReference>
<dbReference type="InterPro" id="IPR036259">
    <property type="entry name" value="MFS_trans_sf"/>
</dbReference>
<feature type="transmembrane region" description="Helical" evidence="5">
    <location>
        <begin position="330"/>
        <end position="353"/>
    </location>
</feature>
<evidence type="ECO:0000256" key="1">
    <source>
        <dbReference type="ARBA" id="ARBA00004141"/>
    </source>
</evidence>
<evidence type="ECO:0000259" key="6">
    <source>
        <dbReference type="PROSITE" id="PS50850"/>
    </source>
</evidence>
<feature type="transmembrane region" description="Helical" evidence="5">
    <location>
        <begin position="149"/>
        <end position="166"/>
    </location>
</feature>
<feature type="transmembrane region" description="Helical" evidence="5">
    <location>
        <begin position="65"/>
        <end position="83"/>
    </location>
</feature>
<dbReference type="GO" id="GO:0016020">
    <property type="term" value="C:membrane"/>
    <property type="evidence" value="ECO:0007669"/>
    <property type="project" value="UniProtKB-SubCell"/>
</dbReference>
<feature type="transmembrane region" description="Helical" evidence="5">
    <location>
        <begin position="123"/>
        <end position="143"/>
    </location>
</feature>
<dbReference type="InterPro" id="IPR020846">
    <property type="entry name" value="MFS_dom"/>
</dbReference>
<evidence type="ECO:0000256" key="4">
    <source>
        <dbReference type="ARBA" id="ARBA00023136"/>
    </source>
</evidence>
<evidence type="ECO:0000256" key="5">
    <source>
        <dbReference type="SAM" id="Phobius"/>
    </source>
</evidence>
<keyword evidence="2 5" id="KW-0812">Transmembrane</keyword>
<feature type="transmembrane region" description="Helical" evidence="5">
    <location>
        <begin position="305"/>
        <end position="324"/>
    </location>
</feature>